<sequence>MELQFSKYGCYDSLLPIGVSQPGGSPSQAGLNNTMRTYNITITIPTIQCPGYQTLNAQTINVQLIAQQCAFNALLRPVVVTLIKRTGATLLITQPCHVN</sequence>
<dbReference type="OrthoDB" id="5930552at2759"/>
<protein>
    <submittedName>
        <fullName evidence="1">Uncharacterized protein</fullName>
    </submittedName>
</protein>
<proteinExistence type="predicted"/>
<dbReference type="AlphaFoldDB" id="A0A0V1BFN5"/>
<dbReference type="InParanoid" id="A0A0V1BFN5"/>
<dbReference type="Proteomes" id="UP000054776">
    <property type="component" value="Unassembled WGS sequence"/>
</dbReference>
<reference evidence="1 2" key="1">
    <citation type="submission" date="2015-01" db="EMBL/GenBank/DDBJ databases">
        <title>Evolution of Trichinella species and genotypes.</title>
        <authorList>
            <person name="Korhonen P.K."/>
            <person name="Edoardo P."/>
            <person name="Giuseppe L.R."/>
            <person name="Gasser R.B."/>
        </authorList>
    </citation>
    <scope>NUCLEOTIDE SEQUENCE [LARGE SCALE GENOMIC DNA]</scope>
    <source>
        <strain evidence="1">ISS3</strain>
    </source>
</reference>
<evidence type="ECO:0000313" key="1">
    <source>
        <dbReference type="EMBL" id="KRY35459.1"/>
    </source>
</evidence>
<dbReference type="EMBL" id="JYDH01000053">
    <property type="protein sequence ID" value="KRY35459.1"/>
    <property type="molecule type" value="Genomic_DNA"/>
</dbReference>
<keyword evidence="2" id="KW-1185">Reference proteome</keyword>
<organism evidence="1 2">
    <name type="scientific">Trichinella spiralis</name>
    <name type="common">Trichina worm</name>
    <dbReference type="NCBI Taxonomy" id="6334"/>
    <lineage>
        <taxon>Eukaryota</taxon>
        <taxon>Metazoa</taxon>
        <taxon>Ecdysozoa</taxon>
        <taxon>Nematoda</taxon>
        <taxon>Enoplea</taxon>
        <taxon>Dorylaimia</taxon>
        <taxon>Trichinellida</taxon>
        <taxon>Trichinellidae</taxon>
        <taxon>Trichinella</taxon>
    </lineage>
</organism>
<gene>
    <name evidence="1" type="ORF">T01_57</name>
</gene>
<evidence type="ECO:0000313" key="2">
    <source>
        <dbReference type="Proteomes" id="UP000054776"/>
    </source>
</evidence>
<comment type="caution">
    <text evidence="1">The sequence shown here is derived from an EMBL/GenBank/DDBJ whole genome shotgun (WGS) entry which is preliminary data.</text>
</comment>
<name>A0A0V1BFN5_TRISP</name>
<accession>A0A0V1BFN5</accession>